<sequence length="485" mass="53466">MQASDLVGCRYRLVQRRAHPDVPATPAAQARAERADAARAAVLAHLPGPSKNFRCLDLDTEADRWEREMATLEAMATGAHLITHAAFAYDTWQVDVDALVREGDAYLPLLITNHRVARRVQSAGSPSLPAVPTHRVGLSAPLELPYRLRHHSVDGYRLGMAARALEASDLDAGRGLIIGQDRDTAFYVDTQSYQPALERALEAAAPANLPTSPRRLKECADCRFWHLCEPVLRARDDISLFLPGDRGTPYVERGIGKVQELIDASLGEVSALAQAWRDGTVLLKRPEFVAPPRADVEVDIDMEAYLDQGAYLWGAWHAGEYTPFVTWAPLGGQAEAHNVAAFWQWLMQLREDAHAQGRTFAAYCYSAHGENHWLRMSAQRFGTPSPQEVAEFIASPEWVDMFSYVKRGFAGPHGLGLKLVAPQAGHAWAEDDFDGEESVNARRLAVAGDQHARQRLLDYNAGDVQATARIREWMSQGAPGVAELG</sequence>
<dbReference type="InterPro" id="IPR019993">
    <property type="entry name" value="RecB_nuclease_TM0106_put"/>
</dbReference>
<dbReference type="InterPro" id="IPR038720">
    <property type="entry name" value="YprB_RNase_H-like_dom"/>
</dbReference>
<accession>A0A7T0KGP4</accession>
<dbReference type="KEGG" id="cliz:G7Y31_11185"/>
<protein>
    <submittedName>
        <fullName evidence="2">TM0106 family RecB-like putative nuclease</fullName>
    </submittedName>
</protein>
<feature type="domain" description="YprB ribonuclease H-like" evidence="1">
    <location>
        <begin position="301"/>
        <end position="474"/>
    </location>
</feature>
<proteinExistence type="predicted"/>
<keyword evidence="3" id="KW-1185">Reference proteome</keyword>
<evidence type="ECO:0000259" key="1">
    <source>
        <dbReference type="Pfam" id="PF13482"/>
    </source>
</evidence>
<dbReference type="AlphaFoldDB" id="A0A7T0KGP4"/>
<dbReference type="EMBL" id="CP064954">
    <property type="protein sequence ID" value="QPK80436.1"/>
    <property type="molecule type" value="Genomic_DNA"/>
</dbReference>
<dbReference type="Proteomes" id="UP000594681">
    <property type="component" value="Chromosome"/>
</dbReference>
<dbReference type="NCBIfam" id="TIGR03491">
    <property type="entry name" value="TM0106 family RecB-like putative nuclease"/>
    <property type="match status" value="1"/>
</dbReference>
<evidence type="ECO:0000313" key="2">
    <source>
        <dbReference type="EMBL" id="QPK80436.1"/>
    </source>
</evidence>
<name>A0A7T0KGP4_9CORY</name>
<evidence type="ECO:0000313" key="3">
    <source>
        <dbReference type="Proteomes" id="UP000594681"/>
    </source>
</evidence>
<organism evidence="2 3">
    <name type="scientific">Corynebacterium lizhenjunii</name>
    <dbReference type="NCBI Taxonomy" id="2709394"/>
    <lineage>
        <taxon>Bacteria</taxon>
        <taxon>Bacillati</taxon>
        <taxon>Actinomycetota</taxon>
        <taxon>Actinomycetes</taxon>
        <taxon>Mycobacteriales</taxon>
        <taxon>Corynebacteriaceae</taxon>
        <taxon>Corynebacterium</taxon>
    </lineage>
</organism>
<reference evidence="2 3" key="1">
    <citation type="submission" date="2020-11" db="EMBL/GenBank/DDBJ databases">
        <title>Corynebacterium sp. ZJ-599.</title>
        <authorList>
            <person name="Zhou J."/>
        </authorList>
    </citation>
    <scope>NUCLEOTIDE SEQUENCE [LARGE SCALE GENOMIC DNA]</scope>
    <source>
        <strain evidence="2 3">ZJ-599</strain>
    </source>
</reference>
<gene>
    <name evidence="2" type="ORF">G7Y31_11185</name>
</gene>
<dbReference type="Pfam" id="PF13482">
    <property type="entry name" value="RNase_H_2"/>
    <property type="match status" value="1"/>
</dbReference>